<evidence type="ECO:0000313" key="3">
    <source>
        <dbReference type="Proteomes" id="UP000479710"/>
    </source>
</evidence>
<organism evidence="2 3">
    <name type="scientific">Oryza meyeriana var. granulata</name>
    <dbReference type="NCBI Taxonomy" id="110450"/>
    <lineage>
        <taxon>Eukaryota</taxon>
        <taxon>Viridiplantae</taxon>
        <taxon>Streptophyta</taxon>
        <taxon>Embryophyta</taxon>
        <taxon>Tracheophyta</taxon>
        <taxon>Spermatophyta</taxon>
        <taxon>Magnoliopsida</taxon>
        <taxon>Liliopsida</taxon>
        <taxon>Poales</taxon>
        <taxon>Poaceae</taxon>
        <taxon>BOP clade</taxon>
        <taxon>Oryzoideae</taxon>
        <taxon>Oryzeae</taxon>
        <taxon>Oryzinae</taxon>
        <taxon>Oryza</taxon>
        <taxon>Oryza meyeriana</taxon>
    </lineage>
</organism>
<gene>
    <name evidence="2" type="ORF">E2562_039021</name>
</gene>
<dbReference type="EMBL" id="SPHZ02000006">
    <property type="protein sequence ID" value="KAF0915808.1"/>
    <property type="molecule type" value="Genomic_DNA"/>
</dbReference>
<protein>
    <submittedName>
        <fullName evidence="2">Uncharacterized protein</fullName>
    </submittedName>
</protein>
<evidence type="ECO:0000256" key="1">
    <source>
        <dbReference type="SAM" id="MobiDB-lite"/>
    </source>
</evidence>
<proteinExistence type="predicted"/>
<sequence length="78" mass="8513">MDTGMYLGARLERPPAERGGLVLDPGDTEHRASSFSKPNLLNRPRMQAQRIIITKTEGNAIQGETGNGMAHLRSLHAC</sequence>
<feature type="region of interest" description="Disordered" evidence="1">
    <location>
        <begin position="1"/>
        <end position="38"/>
    </location>
</feature>
<name>A0A6G1DT58_9ORYZ</name>
<evidence type="ECO:0000313" key="2">
    <source>
        <dbReference type="EMBL" id="KAF0915808.1"/>
    </source>
</evidence>
<comment type="caution">
    <text evidence="2">The sequence shown here is derived from an EMBL/GenBank/DDBJ whole genome shotgun (WGS) entry which is preliminary data.</text>
</comment>
<dbReference type="Proteomes" id="UP000479710">
    <property type="component" value="Unassembled WGS sequence"/>
</dbReference>
<accession>A0A6G1DT58</accession>
<dbReference type="AlphaFoldDB" id="A0A6G1DT58"/>
<keyword evidence="3" id="KW-1185">Reference proteome</keyword>
<reference evidence="2 3" key="1">
    <citation type="submission" date="2019-11" db="EMBL/GenBank/DDBJ databases">
        <title>Whole genome sequence of Oryza granulata.</title>
        <authorList>
            <person name="Li W."/>
        </authorList>
    </citation>
    <scope>NUCLEOTIDE SEQUENCE [LARGE SCALE GENOMIC DNA]</scope>
    <source>
        <strain evidence="3">cv. Menghai</strain>
        <tissue evidence="2">Leaf</tissue>
    </source>
</reference>